<reference evidence="1" key="1">
    <citation type="journal article" date="2018" name="Genome Biol.">
        <title>SKESA: strategic k-mer extension for scrupulous assemblies.</title>
        <authorList>
            <person name="Souvorov A."/>
            <person name="Agarwala R."/>
            <person name="Lipman D.J."/>
        </authorList>
    </citation>
    <scope>NUCLEOTIDE SEQUENCE</scope>
    <source>
        <strain evidence="1">O50</strain>
    </source>
</reference>
<evidence type="ECO:0000313" key="1">
    <source>
        <dbReference type="EMBL" id="HAT3900108.1"/>
    </source>
</evidence>
<dbReference type="RefSeq" id="WP_000151478.1">
    <property type="nucleotide sequence ID" value="NZ_CP016764.1"/>
</dbReference>
<sequence length="311" mass="36868">MTIESFFIGTRMSGKRYGPQSKDMQVSEFIALISPKNEPEKFVLPDFSGLARRIDAQIRNQFIQQKEDDYYRRYRQLSDRWYQAGSISDRNNRSQRFEKVMDESLEFLVYSHDVMPNINPYNLKYDDRVQVSTKGKMYCVALLFHIIARAAYEPVSVGADPTLQRHCKWLKDWINKTLGDHFLEGMMITFALCYPDHFPALQRLSGELETRDVDTFLADEVRKARQHTEEQVNYHNGRYRLKFEYTHFHQEQFDFLAEMRDLHYRIDRIEQLLQKLIDNPVVDFSEAAVAGQWIDEQVQLLETNETKLILP</sequence>
<gene>
    <name evidence="1" type="ORF">I9Y29_004598</name>
</gene>
<accession>A0A1C0NYS1</accession>
<dbReference type="Proteomes" id="UP000855471">
    <property type="component" value="Unassembled WGS sequence"/>
</dbReference>
<organism evidence="1">
    <name type="scientific">Citrobacter freundii</name>
    <dbReference type="NCBI Taxonomy" id="546"/>
    <lineage>
        <taxon>Bacteria</taxon>
        <taxon>Pseudomonadati</taxon>
        <taxon>Pseudomonadota</taxon>
        <taxon>Gammaproteobacteria</taxon>
        <taxon>Enterobacterales</taxon>
        <taxon>Enterobacteriaceae</taxon>
        <taxon>Citrobacter</taxon>
        <taxon>Citrobacter freundii complex</taxon>
    </lineage>
</organism>
<name>A0A1C0NYS1_CITFR</name>
<dbReference type="GeneID" id="93757095"/>
<dbReference type="EMBL" id="DACSXJ010000045">
    <property type="protein sequence ID" value="HAT3900108.1"/>
    <property type="molecule type" value="Genomic_DNA"/>
</dbReference>
<reference evidence="1" key="2">
    <citation type="submission" date="2020-09" db="EMBL/GenBank/DDBJ databases">
        <authorList>
            <consortium name="NCBI Pathogen Detection Project"/>
        </authorList>
    </citation>
    <scope>NUCLEOTIDE SEQUENCE</scope>
    <source>
        <strain evidence="1">O50</strain>
    </source>
</reference>
<protein>
    <submittedName>
        <fullName evidence="1">Uncharacterized protein</fullName>
    </submittedName>
</protein>
<proteinExistence type="predicted"/>
<comment type="caution">
    <text evidence="1">The sequence shown here is derived from an EMBL/GenBank/DDBJ whole genome shotgun (WGS) entry which is preliminary data.</text>
</comment>
<dbReference type="AlphaFoldDB" id="A0A1C0NYS1"/>